<gene>
    <name evidence="2" type="ORF">CSC65_05820</name>
</gene>
<comment type="caution">
    <text evidence="2">The sequence shown here is derived from an EMBL/GenBank/DDBJ whole genome shotgun (WGS) entry which is preliminary data.</text>
</comment>
<reference evidence="2 3" key="1">
    <citation type="submission" date="2017-10" db="EMBL/GenBank/DDBJ databases">
        <title>Whole genome sequencing of members of genus Pseudoxanthomonas.</title>
        <authorList>
            <person name="Kumar S."/>
            <person name="Bansal K."/>
            <person name="Kaur A."/>
            <person name="Patil P."/>
            <person name="Sharma S."/>
            <person name="Patil P.B."/>
        </authorList>
    </citation>
    <scope>NUCLEOTIDE SEQUENCE [LARGE SCALE GENOMIC DNA]</scope>
    <source>
        <strain evidence="2 3">DSM 17801</strain>
    </source>
</reference>
<evidence type="ECO:0000313" key="2">
    <source>
        <dbReference type="EMBL" id="KAF1696013.1"/>
    </source>
</evidence>
<accession>A0ABQ6Z969</accession>
<dbReference type="EMBL" id="PDWN01000004">
    <property type="protein sequence ID" value="KAF1696013.1"/>
    <property type="molecule type" value="Genomic_DNA"/>
</dbReference>
<proteinExistence type="predicted"/>
<protein>
    <submittedName>
        <fullName evidence="2">Uncharacterized protein</fullName>
    </submittedName>
</protein>
<feature type="region of interest" description="Disordered" evidence="1">
    <location>
        <begin position="79"/>
        <end position="113"/>
    </location>
</feature>
<keyword evidence="3" id="KW-1185">Reference proteome</keyword>
<name>A0ABQ6Z969_9GAMM</name>
<dbReference type="Proteomes" id="UP000788419">
    <property type="component" value="Unassembled WGS sequence"/>
</dbReference>
<evidence type="ECO:0000256" key="1">
    <source>
        <dbReference type="SAM" id="MobiDB-lite"/>
    </source>
</evidence>
<sequence length="113" mass="12662">MPRDEVEARVLGLIADYEAVAPHLSAPTLKALRRMFRAHPFLRLRGQEYLQAEPNYRTAGGKKFYWGGVRRLVDGSIRPGGVGRKPKVLEDYENSPAGQKRLANGEPTFSPIE</sequence>
<organism evidence="2 3">
    <name type="scientific">Pseudoxanthomonas daejeonensis</name>
    <dbReference type="NCBI Taxonomy" id="266062"/>
    <lineage>
        <taxon>Bacteria</taxon>
        <taxon>Pseudomonadati</taxon>
        <taxon>Pseudomonadota</taxon>
        <taxon>Gammaproteobacteria</taxon>
        <taxon>Lysobacterales</taxon>
        <taxon>Lysobacteraceae</taxon>
        <taxon>Pseudoxanthomonas</taxon>
    </lineage>
</organism>
<evidence type="ECO:0000313" key="3">
    <source>
        <dbReference type="Proteomes" id="UP000788419"/>
    </source>
</evidence>